<dbReference type="EMBL" id="CP005851">
    <property type="protein sequence ID" value="AHH09528.1"/>
    <property type="molecule type" value="Genomic_DNA"/>
</dbReference>
<keyword evidence="3" id="KW-1185">Reference proteome</keyword>
<evidence type="ECO:0000313" key="3">
    <source>
        <dbReference type="Proteomes" id="UP000019331"/>
    </source>
</evidence>
<name>A0ABN4C994_BORPR</name>
<proteinExistence type="predicted"/>
<accession>A0ABN4C994</accession>
<evidence type="ECO:0000313" key="2">
    <source>
        <dbReference type="EMBL" id="AHH09528.1"/>
    </source>
</evidence>
<evidence type="ECO:0000256" key="1">
    <source>
        <dbReference type="SAM" id="MobiDB-lite"/>
    </source>
</evidence>
<dbReference type="Pfam" id="PF13161">
    <property type="entry name" value="DUF3996"/>
    <property type="match status" value="1"/>
</dbReference>
<dbReference type="Proteomes" id="UP000019331">
    <property type="component" value="Chromosome"/>
</dbReference>
<reference evidence="2" key="1">
    <citation type="submission" date="2016-10" db="EMBL/GenBank/DDBJ databases">
        <title>Comparative Genomics of Relapsing Fever Spirochetes.</title>
        <authorList>
            <person name="Schwan T.G."/>
            <person name="Raffel S.J."/>
            <person name="Porcella S.F."/>
            <person name="Martens C.A."/>
            <person name="Bruno D.P."/>
            <person name="Ricklefs S.M."/>
            <person name="Barbian K.B."/>
        </authorList>
    </citation>
    <scope>NUCLEOTIDE SEQUENCE</scope>
    <source>
        <strain evidence="2">SLO</strain>
    </source>
</reference>
<dbReference type="InterPro" id="IPR016489">
    <property type="entry name" value="BAPKO_0422-like"/>
</dbReference>
<organism evidence="2 3">
    <name type="scientific">Borrelia parkeri SLO</name>
    <dbReference type="NCBI Taxonomy" id="1313294"/>
    <lineage>
        <taxon>Bacteria</taxon>
        <taxon>Pseudomonadati</taxon>
        <taxon>Spirochaetota</taxon>
        <taxon>Spirochaetia</taxon>
        <taxon>Spirochaetales</taxon>
        <taxon>Borreliaceae</taxon>
        <taxon>Borrelia</taxon>
    </lineage>
</organism>
<feature type="region of interest" description="Disordered" evidence="1">
    <location>
        <begin position="72"/>
        <end position="93"/>
    </location>
</feature>
<protein>
    <recommendedName>
        <fullName evidence="4">DUF3996 domain-containing protein</fullName>
    </recommendedName>
</protein>
<sequence>MMKNNTQKIFILLLIFNLHHFAFSKSNNNYSIRCKQEDDGTTCITNDKPNLEEPKYTLEEPKYTLEEPKYTLEEPTTSLEEPKYTLEEPTTSLEEPKYTLEEPKYTLEEPTTSLEEPKPQIITNFHAMKREKNPYSFAAGIGTGNPLINLLISVPYVDIDFGYGSFLYFNPTNFKPYNLIAIDLIFKQQIGEYLIVGGGFGIGTDWSQANLTSLGTTEPSPYDRIGIVTRLPLSIEYKIIRNLSLGFKVYPTLGPTIFLTKPKIVFEGIRFKFFAIGFIRVFM</sequence>
<gene>
    <name evidence="2" type="ORF">BPA_0093000</name>
</gene>
<evidence type="ECO:0008006" key="4">
    <source>
        <dbReference type="Google" id="ProtNLM"/>
    </source>
</evidence>